<evidence type="ECO:0000256" key="12">
    <source>
        <dbReference type="SAM" id="Phobius"/>
    </source>
</evidence>
<evidence type="ECO:0000256" key="7">
    <source>
        <dbReference type="ARBA" id="ARBA00022989"/>
    </source>
</evidence>
<reference evidence="14" key="1">
    <citation type="submission" date="2025-08" db="UniProtKB">
        <authorList>
            <consortium name="RefSeq"/>
        </authorList>
    </citation>
    <scope>IDENTIFICATION</scope>
    <source>
        <tissue evidence="14">Brain</tissue>
    </source>
</reference>
<keyword evidence="7 12" id="KW-1133">Transmembrane helix</keyword>
<evidence type="ECO:0000256" key="3">
    <source>
        <dbReference type="ARBA" id="ARBA00022660"/>
    </source>
</evidence>
<name>A0A8U0UQI0_MUSPF</name>
<keyword evidence="8" id="KW-0496">Mitochondrion</keyword>
<dbReference type="RefSeq" id="XP_044923364.1">
    <property type="nucleotide sequence ID" value="XM_045067429.1"/>
</dbReference>
<keyword evidence="3" id="KW-0679">Respiratory chain</keyword>
<gene>
    <name evidence="14" type="primary">LOC123388202</name>
</gene>
<dbReference type="GO" id="GO:0005743">
    <property type="term" value="C:mitochondrial inner membrane"/>
    <property type="evidence" value="ECO:0007669"/>
    <property type="project" value="UniProtKB-SubCell"/>
</dbReference>
<evidence type="ECO:0000256" key="9">
    <source>
        <dbReference type="ARBA" id="ARBA00023136"/>
    </source>
</evidence>
<dbReference type="InterPro" id="IPR010530">
    <property type="entry name" value="B12D"/>
</dbReference>
<evidence type="ECO:0000256" key="6">
    <source>
        <dbReference type="ARBA" id="ARBA00022982"/>
    </source>
</evidence>
<dbReference type="PANTHER" id="PTHR14256:SF4">
    <property type="entry name" value="CYTOCHROME C OXIDASE SUBUNIT NDUFA4"/>
    <property type="match status" value="1"/>
</dbReference>
<dbReference type="PANTHER" id="PTHR14256">
    <property type="entry name" value="NADH-UBIQUINONE OXIDOREDUCTASE MLRQ SUBUNIT"/>
    <property type="match status" value="1"/>
</dbReference>
<feature type="transmembrane region" description="Helical" evidence="12">
    <location>
        <begin position="12"/>
        <end position="34"/>
    </location>
</feature>
<keyword evidence="4 12" id="KW-0812">Transmembrane</keyword>
<dbReference type="Pfam" id="PF06522">
    <property type="entry name" value="B12D"/>
    <property type="match status" value="1"/>
</dbReference>
<evidence type="ECO:0000256" key="5">
    <source>
        <dbReference type="ARBA" id="ARBA00022792"/>
    </source>
</evidence>
<evidence type="ECO:0000256" key="11">
    <source>
        <dbReference type="ARBA" id="ARBA00041121"/>
    </source>
</evidence>
<comment type="subcellular location">
    <subcellularLocation>
        <location evidence="1">Mitochondrion inner membrane</location>
        <topology evidence="1">Single-pass membrane protein</topology>
    </subcellularLocation>
</comment>
<dbReference type="OrthoDB" id="5511684at2759"/>
<dbReference type="AlphaFoldDB" id="A0A8U0UQI0"/>
<comment type="similarity">
    <text evidence="10">Belongs to the complex IV NDUFA4 subunit family.</text>
</comment>
<evidence type="ECO:0000256" key="8">
    <source>
        <dbReference type="ARBA" id="ARBA00023128"/>
    </source>
</evidence>
<evidence type="ECO:0000313" key="14">
    <source>
        <dbReference type="RefSeq" id="XP_044923364.1"/>
    </source>
</evidence>
<keyword evidence="13" id="KW-1185">Reference proteome</keyword>
<evidence type="ECO:0000256" key="2">
    <source>
        <dbReference type="ARBA" id="ARBA00022448"/>
    </source>
</evidence>
<organism evidence="13 14">
    <name type="scientific">Mustela putorius furo</name>
    <name type="common">European domestic ferret</name>
    <name type="synonym">Mustela furo</name>
    <dbReference type="NCBI Taxonomy" id="9669"/>
    <lineage>
        <taxon>Eukaryota</taxon>
        <taxon>Metazoa</taxon>
        <taxon>Chordata</taxon>
        <taxon>Craniata</taxon>
        <taxon>Vertebrata</taxon>
        <taxon>Euteleostomi</taxon>
        <taxon>Mammalia</taxon>
        <taxon>Eutheria</taxon>
        <taxon>Laurasiatheria</taxon>
        <taxon>Carnivora</taxon>
        <taxon>Caniformia</taxon>
        <taxon>Musteloidea</taxon>
        <taxon>Mustelidae</taxon>
        <taxon>Mustelinae</taxon>
        <taxon>Mustela</taxon>
    </lineage>
</organism>
<protein>
    <recommendedName>
        <fullName evidence="11">Cytochrome c oxidase subunit NDUFA4</fullName>
    </recommendedName>
</protein>
<keyword evidence="6" id="KW-0249">Electron transport</keyword>
<keyword evidence="5" id="KW-0999">Mitochondrion inner membrane</keyword>
<keyword evidence="9 12" id="KW-0472">Membrane</keyword>
<dbReference type="GeneID" id="123388202"/>
<evidence type="ECO:0000256" key="1">
    <source>
        <dbReference type="ARBA" id="ARBA00004434"/>
    </source>
</evidence>
<evidence type="ECO:0000256" key="10">
    <source>
        <dbReference type="ARBA" id="ARBA00038186"/>
    </source>
</evidence>
<evidence type="ECO:0000313" key="13">
    <source>
        <dbReference type="Proteomes" id="UP000000715"/>
    </source>
</evidence>
<accession>A0A8U0UQI0</accession>
<evidence type="ECO:0000256" key="4">
    <source>
        <dbReference type="ARBA" id="ARBA00022692"/>
    </source>
</evidence>
<sequence length="77" mass="8914">MLCQILGQAKKHSSLILIFLCYWSSPVCLVPGIVHPDVSWDRKNNTEPWKKLGLNDQYKFYPVNVDYSTLKKEGPDF</sequence>
<keyword evidence="2" id="KW-0813">Transport</keyword>
<proteinExistence type="inferred from homology"/>
<dbReference type="Proteomes" id="UP000000715">
    <property type="component" value="Unplaced"/>
</dbReference>